<accession>A0A9C5Z413</accession>
<reference evidence="2" key="1">
    <citation type="submission" date="2025-08" db="UniProtKB">
        <authorList>
            <consortium name="RefSeq"/>
        </authorList>
    </citation>
    <scope>IDENTIFICATION</scope>
    <source>
        <tissue evidence="2">Whole body pupa</tissue>
    </source>
</reference>
<evidence type="ECO:0000313" key="2">
    <source>
        <dbReference type="RefSeq" id="XP_037894855.1"/>
    </source>
</evidence>
<dbReference type="RefSeq" id="XP_037894855.1">
    <property type="nucleotide sequence ID" value="XM_038038927.1"/>
</dbReference>
<dbReference type="AlphaFoldDB" id="A0A9C5Z413"/>
<sequence length="92" mass="10611">MDAEMQRMMKIRPLQEAVINYRATVSKYRTIMKKICVSESKSLINVEMTVDDVKLKLPDPQNIPPLTNLHTATNADYLRKQTFVAQKALELM</sequence>
<name>A0A9C5Z413_9MUSC</name>
<keyword evidence="1" id="KW-1185">Reference proteome</keyword>
<organism evidence="1 2">
    <name type="scientific">Glossina fuscipes</name>
    <dbReference type="NCBI Taxonomy" id="7396"/>
    <lineage>
        <taxon>Eukaryota</taxon>
        <taxon>Metazoa</taxon>
        <taxon>Ecdysozoa</taxon>
        <taxon>Arthropoda</taxon>
        <taxon>Hexapoda</taxon>
        <taxon>Insecta</taxon>
        <taxon>Pterygota</taxon>
        <taxon>Neoptera</taxon>
        <taxon>Endopterygota</taxon>
        <taxon>Diptera</taxon>
        <taxon>Brachycera</taxon>
        <taxon>Muscomorpha</taxon>
        <taxon>Hippoboscoidea</taxon>
        <taxon>Glossinidae</taxon>
        <taxon>Glossina</taxon>
    </lineage>
</organism>
<evidence type="ECO:0000313" key="1">
    <source>
        <dbReference type="Proteomes" id="UP000092443"/>
    </source>
</evidence>
<gene>
    <name evidence="2" type="primary">LOC119640722</name>
</gene>
<dbReference type="GeneID" id="119640722"/>
<proteinExistence type="predicted"/>
<protein>
    <submittedName>
        <fullName evidence="2">Uncharacterized protein LOC119640722 isoform X2</fullName>
    </submittedName>
</protein>
<dbReference type="Proteomes" id="UP000092443">
    <property type="component" value="Unplaced"/>
</dbReference>